<keyword evidence="1" id="KW-0732">Signal</keyword>
<reference evidence="3 4" key="2">
    <citation type="submission" date="2020-03" db="EMBL/GenBank/DDBJ databases">
        <title>Devosia chinhatensis sp. nov., isolated from a hexachlorocyclohexane (HCH) dump site in India.</title>
        <authorList>
            <person name="Kumar M."/>
            <person name="Lal R."/>
        </authorList>
    </citation>
    <scope>NUCLEOTIDE SEQUENCE [LARGE SCALE GENOMIC DNA]</scope>
    <source>
        <strain evidence="3 4">H239</strain>
    </source>
</reference>
<keyword evidence="4" id="KW-1185">Reference proteome</keyword>
<dbReference type="PANTHER" id="PTHR31157:SF1">
    <property type="entry name" value="SCP DOMAIN-CONTAINING PROTEIN"/>
    <property type="match status" value="1"/>
</dbReference>
<dbReference type="Pfam" id="PF00188">
    <property type="entry name" value="CAP"/>
    <property type="match status" value="1"/>
</dbReference>
<feature type="domain" description="SCP" evidence="2">
    <location>
        <begin position="61"/>
        <end position="159"/>
    </location>
</feature>
<dbReference type="PANTHER" id="PTHR31157">
    <property type="entry name" value="SCP DOMAIN-CONTAINING PROTEIN"/>
    <property type="match status" value="1"/>
</dbReference>
<evidence type="ECO:0000259" key="2">
    <source>
        <dbReference type="Pfam" id="PF00188"/>
    </source>
</evidence>
<dbReference type="AlphaFoldDB" id="A0A6M1T343"/>
<dbReference type="CDD" id="cd05379">
    <property type="entry name" value="CAP_bacterial"/>
    <property type="match status" value="1"/>
</dbReference>
<evidence type="ECO:0000313" key="4">
    <source>
        <dbReference type="Proteomes" id="UP000474802"/>
    </source>
</evidence>
<organism evidence="3 4">
    <name type="scientific">Devosia aurantiaca</name>
    <dbReference type="NCBI Taxonomy" id="2714858"/>
    <lineage>
        <taxon>Bacteria</taxon>
        <taxon>Pseudomonadati</taxon>
        <taxon>Pseudomonadota</taxon>
        <taxon>Alphaproteobacteria</taxon>
        <taxon>Hyphomicrobiales</taxon>
        <taxon>Devosiaceae</taxon>
        <taxon>Devosia</taxon>
    </lineage>
</organism>
<evidence type="ECO:0000256" key="1">
    <source>
        <dbReference type="SAM" id="SignalP"/>
    </source>
</evidence>
<dbReference type="InterPro" id="IPR014044">
    <property type="entry name" value="CAP_dom"/>
</dbReference>
<dbReference type="InterPro" id="IPR035940">
    <property type="entry name" value="CAP_sf"/>
</dbReference>
<dbReference type="SUPFAM" id="SSF55797">
    <property type="entry name" value="PR-1-like"/>
    <property type="match status" value="1"/>
</dbReference>
<dbReference type="Proteomes" id="UP000474802">
    <property type="component" value="Unassembled WGS sequence"/>
</dbReference>
<dbReference type="EMBL" id="JAALFG010000005">
    <property type="protein sequence ID" value="NGP19231.1"/>
    <property type="molecule type" value="Genomic_DNA"/>
</dbReference>
<proteinExistence type="predicted"/>
<feature type="chain" id="PRO_5026738888" evidence="1">
    <location>
        <begin position="31"/>
        <end position="162"/>
    </location>
</feature>
<dbReference type="PROSITE" id="PS51257">
    <property type="entry name" value="PROKAR_LIPOPROTEIN"/>
    <property type="match status" value="1"/>
</dbReference>
<name>A0A6M1T343_9HYPH</name>
<gene>
    <name evidence="3" type="ORF">G5575_17745</name>
</gene>
<comment type="caution">
    <text evidence="3">The sequence shown here is derived from an EMBL/GenBank/DDBJ whole genome shotgun (WGS) entry which is preliminary data.</text>
</comment>
<evidence type="ECO:0000313" key="3">
    <source>
        <dbReference type="EMBL" id="NGP19231.1"/>
    </source>
</evidence>
<dbReference type="Gene3D" id="3.40.33.10">
    <property type="entry name" value="CAP"/>
    <property type="match status" value="1"/>
</dbReference>
<accession>A0A6M1T343</accession>
<sequence>MSQRVLKSAVAALSLAAALALAGCSSFGGAAPTSATALAPALSARMDQPNAVLDSQQAIGLINAYRATNNLPPLVADAGLNGTAQALASQYAQTNVAPTKPQALAQMKLSAGYATFAETFSGWRNNPADAVGLLTPASKAGVAVAFNPTSSYGIYWVLVLGN</sequence>
<protein>
    <submittedName>
        <fullName evidence="3">CAP domain-containing protein</fullName>
    </submittedName>
</protein>
<reference evidence="3 4" key="1">
    <citation type="submission" date="2020-02" db="EMBL/GenBank/DDBJ databases">
        <authorList>
            <person name="Khan S.A."/>
            <person name="Jeon C.O."/>
            <person name="Chun B.H."/>
        </authorList>
    </citation>
    <scope>NUCLEOTIDE SEQUENCE [LARGE SCALE GENOMIC DNA]</scope>
    <source>
        <strain evidence="3 4">H239</strain>
    </source>
</reference>
<feature type="signal peptide" evidence="1">
    <location>
        <begin position="1"/>
        <end position="30"/>
    </location>
</feature>
<dbReference type="RefSeq" id="WP_164535486.1">
    <property type="nucleotide sequence ID" value="NZ_JAALFG010000005.1"/>
</dbReference>